<dbReference type="PANTHER" id="PTHR43669:SF12">
    <property type="entry name" value="BLR5618 PROTEIN"/>
    <property type="match status" value="1"/>
</dbReference>
<name>A0ABQ2VVW0_9ACTN</name>
<accession>A0ABQ2VVW0</accession>
<protein>
    <submittedName>
        <fullName evidence="4">Oxidoreductase</fullName>
    </submittedName>
</protein>
<evidence type="ECO:0000313" key="5">
    <source>
        <dbReference type="Proteomes" id="UP000660675"/>
    </source>
</evidence>
<dbReference type="Gene3D" id="3.40.50.720">
    <property type="entry name" value="NAD(P)-binding Rossmann-like Domain"/>
    <property type="match status" value="1"/>
</dbReference>
<organism evidence="4 5">
    <name type="scientific">Streptomyces gelaticus</name>
    <dbReference type="NCBI Taxonomy" id="285446"/>
    <lineage>
        <taxon>Bacteria</taxon>
        <taxon>Bacillati</taxon>
        <taxon>Actinomycetota</taxon>
        <taxon>Actinomycetes</taxon>
        <taxon>Kitasatosporales</taxon>
        <taxon>Streptomycetaceae</taxon>
        <taxon>Streptomyces</taxon>
    </lineage>
</organism>
<dbReference type="EMBL" id="BMTF01000003">
    <property type="protein sequence ID" value="GGV78356.1"/>
    <property type="molecule type" value="Genomic_DNA"/>
</dbReference>
<sequence length="257" mass="26726">MSDKLLDSAAKTAVVTGAGSGIGRAVALALTGAGWSVALAGRRPEPLAETAALAGENARVITVPADVSRPEDVSALFSSVRECFGHLGLLFNNAGTFGPRSVPVEDLSVADWRSVVDVNVTGAFLCARAAFRLMKDQDPQGGRIINNGSVSAHAPRPHSVAYTTTKHAMTGLTKSLSLDGRPYRIACGQIDIGNAATDMTEQMRTGVLQANGELAVEPVMAAADVARTVLHMAELPLEANMQFATVLATAMPYVGRG</sequence>
<keyword evidence="5" id="KW-1185">Reference proteome</keyword>
<gene>
    <name evidence="4" type="ORF">GCM10015535_13180</name>
</gene>
<keyword evidence="2" id="KW-0560">Oxidoreductase</keyword>
<dbReference type="Proteomes" id="UP000660675">
    <property type="component" value="Unassembled WGS sequence"/>
</dbReference>
<proteinExistence type="inferred from homology"/>
<dbReference type="PANTHER" id="PTHR43669">
    <property type="entry name" value="5-KETO-D-GLUCONATE 5-REDUCTASE"/>
    <property type="match status" value="1"/>
</dbReference>
<dbReference type="Pfam" id="PF00106">
    <property type="entry name" value="adh_short"/>
    <property type="match status" value="1"/>
</dbReference>
<comment type="caution">
    <text evidence="4">The sequence shown here is derived from an EMBL/GenBank/DDBJ whole genome shotgun (WGS) entry which is preliminary data.</text>
</comment>
<evidence type="ECO:0000256" key="3">
    <source>
        <dbReference type="RuleBase" id="RU000363"/>
    </source>
</evidence>
<dbReference type="PROSITE" id="PS00061">
    <property type="entry name" value="ADH_SHORT"/>
    <property type="match status" value="1"/>
</dbReference>
<dbReference type="InterPro" id="IPR002347">
    <property type="entry name" value="SDR_fam"/>
</dbReference>
<evidence type="ECO:0000256" key="1">
    <source>
        <dbReference type="ARBA" id="ARBA00006484"/>
    </source>
</evidence>
<dbReference type="SUPFAM" id="SSF51735">
    <property type="entry name" value="NAD(P)-binding Rossmann-fold domains"/>
    <property type="match status" value="1"/>
</dbReference>
<comment type="similarity">
    <text evidence="1 3">Belongs to the short-chain dehydrogenases/reductases (SDR) family.</text>
</comment>
<evidence type="ECO:0000313" key="4">
    <source>
        <dbReference type="EMBL" id="GGV78356.1"/>
    </source>
</evidence>
<evidence type="ECO:0000256" key="2">
    <source>
        <dbReference type="ARBA" id="ARBA00023002"/>
    </source>
</evidence>
<dbReference type="PRINTS" id="PR00081">
    <property type="entry name" value="GDHRDH"/>
</dbReference>
<dbReference type="InterPro" id="IPR020904">
    <property type="entry name" value="Sc_DH/Rdtase_CS"/>
</dbReference>
<dbReference type="RefSeq" id="WP_189541958.1">
    <property type="nucleotide sequence ID" value="NZ_BMTF01000003.1"/>
</dbReference>
<reference evidence="5" key="1">
    <citation type="journal article" date="2019" name="Int. J. Syst. Evol. Microbiol.">
        <title>The Global Catalogue of Microorganisms (GCM) 10K type strain sequencing project: providing services to taxonomists for standard genome sequencing and annotation.</title>
        <authorList>
            <consortium name="The Broad Institute Genomics Platform"/>
            <consortium name="The Broad Institute Genome Sequencing Center for Infectious Disease"/>
            <person name="Wu L."/>
            <person name="Ma J."/>
        </authorList>
    </citation>
    <scope>NUCLEOTIDE SEQUENCE [LARGE SCALE GENOMIC DNA]</scope>
    <source>
        <strain evidence="5">JCM 4376</strain>
    </source>
</reference>
<dbReference type="PRINTS" id="PR00080">
    <property type="entry name" value="SDRFAMILY"/>
</dbReference>
<dbReference type="InterPro" id="IPR036291">
    <property type="entry name" value="NAD(P)-bd_dom_sf"/>
</dbReference>
<dbReference type="CDD" id="cd05233">
    <property type="entry name" value="SDR_c"/>
    <property type="match status" value="1"/>
</dbReference>